<protein>
    <submittedName>
        <fullName evidence="2">GD24661</fullName>
    </submittedName>
</protein>
<dbReference type="HOGENOM" id="CLU_2852105_0_0_1"/>
<feature type="region of interest" description="Disordered" evidence="1">
    <location>
        <begin position="17"/>
        <end position="65"/>
    </location>
</feature>
<evidence type="ECO:0000313" key="3">
    <source>
        <dbReference type="Proteomes" id="UP000000304"/>
    </source>
</evidence>
<accession>B4NTP9</accession>
<proteinExistence type="predicted"/>
<keyword evidence="3" id="KW-1185">Reference proteome</keyword>
<dbReference type="AlphaFoldDB" id="B4NTP9"/>
<gene>
    <name evidence="2" type="primary">Dsim\GD24661</name>
    <name evidence="2" type="ORF">Dsim_GD24661</name>
</gene>
<organism evidence="2 3">
    <name type="scientific">Drosophila simulans</name>
    <name type="common">Fruit fly</name>
    <dbReference type="NCBI Taxonomy" id="7240"/>
    <lineage>
        <taxon>Eukaryota</taxon>
        <taxon>Metazoa</taxon>
        <taxon>Ecdysozoa</taxon>
        <taxon>Arthropoda</taxon>
        <taxon>Hexapoda</taxon>
        <taxon>Insecta</taxon>
        <taxon>Pterygota</taxon>
        <taxon>Neoptera</taxon>
        <taxon>Endopterygota</taxon>
        <taxon>Diptera</taxon>
        <taxon>Brachycera</taxon>
        <taxon>Muscomorpha</taxon>
        <taxon>Ephydroidea</taxon>
        <taxon>Drosophilidae</taxon>
        <taxon>Drosophila</taxon>
        <taxon>Sophophora</taxon>
    </lineage>
</organism>
<evidence type="ECO:0000313" key="2">
    <source>
        <dbReference type="EMBL" id="EDX16318.1"/>
    </source>
</evidence>
<sequence length="65" mass="7398">MWMQWVDVDQVNQVNQVDQVDGGPEMRTHDNAARSKEDGAHGDSTPWMPWSVVHQHPIHRPLSVG</sequence>
<evidence type="ECO:0000256" key="1">
    <source>
        <dbReference type="SAM" id="MobiDB-lite"/>
    </source>
</evidence>
<dbReference type="EMBL" id="CH983256">
    <property type="protein sequence ID" value="EDX16318.1"/>
    <property type="molecule type" value="Genomic_DNA"/>
</dbReference>
<dbReference type="Proteomes" id="UP000000304">
    <property type="component" value="Unassembled WGS sequence"/>
</dbReference>
<name>B4NTP9_DROSI</name>
<feature type="compositionally biased region" description="Basic and acidic residues" evidence="1">
    <location>
        <begin position="24"/>
        <end position="41"/>
    </location>
</feature>
<reference evidence="2 3" key="1">
    <citation type="journal article" date="2007" name="Nature">
        <title>Evolution of genes and genomes on the Drosophila phylogeny.</title>
        <authorList>
            <consortium name="Drosophila 12 Genomes Consortium"/>
            <person name="Clark A.G."/>
            <person name="Eisen M.B."/>
            <person name="Smith D.R."/>
            <person name="Bergman C.M."/>
            <person name="Oliver B."/>
            <person name="Markow T.A."/>
            <person name="Kaufman T.C."/>
            <person name="Kellis M."/>
            <person name="Gelbart W."/>
            <person name="Iyer V.N."/>
            <person name="Pollard D.A."/>
            <person name="Sackton T.B."/>
            <person name="Larracuente A.M."/>
            <person name="Singh N.D."/>
            <person name="Abad J.P."/>
            <person name="Abt D.N."/>
            <person name="Adryan B."/>
            <person name="Aguade M."/>
            <person name="Akashi H."/>
            <person name="Anderson W.W."/>
            <person name="Aquadro C.F."/>
            <person name="Ardell D.H."/>
            <person name="Arguello R."/>
            <person name="Artieri C.G."/>
            <person name="Barbash D.A."/>
            <person name="Barker D."/>
            <person name="Barsanti P."/>
            <person name="Batterham P."/>
            <person name="Batzoglou S."/>
            <person name="Begun D."/>
            <person name="Bhutkar A."/>
            <person name="Blanco E."/>
            <person name="Bosak S.A."/>
            <person name="Bradley R.K."/>
            <person name="Brand A.D."/>
            <person name="Brent M.R."/>
            <person name="Brooks A.N."/>
            <person name="Brown R.H."/>
            <person name="Butlin R.K."/>
            <person name="Caggese C."/>
            <person name="Calvi B.R."/>
            <person name="Bernardo de Carvalho A."/>
            <person name="Caspi A."/>
            <person name="Castrezana S."/>
            <person name="Celniker S.E."/>
            <person name="Chang J.L."/>
            <person name="Chapple C."/>
            <person name="Chatterji S."/>
            <person name="Chinwalla A."/>
            <person name="Civetta A."/>
            <person name="Clifton S.W."/>
            <person name="Comeron J.M."/>
            <person name="Costello J.C."/>
            <person name="Coyne J.A."/>
            <person name="Daub J."/>
            <person name="David R.G."/>
            <person name="Delcher A.L."/>
            <person name="Delehaunty K."/>
            <person name="Do C.B."/>
            <person name="Ebling H."/>
            <person name="Edwards K."/>
            <person name="Eickbush T."/>
            <person name="Evans J.D."/>
            <person name="Filipski A."/>
            <person name="Findeiss S."/>
            <person name="Freyhult E."/>
            <person name="Fulton L."/>
            <person name="Fulton R."/>
            <person name="Garcia A.C."/>
            <person name="Gardiner A."/>
            <person name="Garfield D.A."/>
            <person name="Garvin B.E."/>
            <person name="Gibson G."/>
            <person name="Gilbert D."/>
            <person name="Gnerre S."/>
            <person name="Godfrey J."/>
            <person name="Good R."/>
            <person name="Gotea V."/>
            <person name="Gravely B."/>
            <person name="Greenberg A.J."/>
            <person name="Griffiths-Jones S."/>
            <person name="Gross S."/>
            <person name="Guigo R."/>
            <person name="Gustafson E.A."/>
            <person name="Haerty W."/>
            <person name="Hahn M.W."/>
            <person name="Halligan D.L."/>
            <person name="Halpern A.L."/>
            <person name="Halter G.M."/>
            <person name="Han M.V."/>
            <person name="Heger A."/>
            <person name="Hillier L."/>
            <person name="Hinrichs A.S."/>
            <person name="Holmes I."/>
            <person name="Hoskins R.A."/>
            <person name="Hubisz M.J."/>
            <person name="Hultmark D."/>
            <person name="Huntley M.A."/>
            <person name="Jaffe D.B."/>
            <person name="Jagadeeshan S."/>
            <person name="Jeck W.R."/>
            <person name="Johnson J."/>
            <person name="Jones C.D."/>
            <person name="Jordan W.C."/>
            <person name="Karpen G.H."/>
            <person name="Kataoka E."/>
            <person name="Keightley P.D."/>
            <person name="Kheradpour P."/>
            <person name="Kirkness E.F."/>
            <person name="Koerich L.B."/>
            <person name="Kristiansen K."/>
            <person name="Kudrna D."/>
            <person name="Kulathinal R.J."/>
            <person name="Kumar S."/>
            <person name="Kwok R."/>
            <person name="Lander E."/>
            <person name="Langley C.H."/>
            <person name="Lapoint R."/>
            <person name="Lazzaro B.P."/>
            <person name="Lee S.J."/>
            <person name="Levesque L."/>
            <person name="Li R."/>
            <person name="Lin C.F."/>
            <person name="Lin M.F."/>
            <person name="Lindblad-Toh K."/>
            <person name="Llopart A."/>
            <person name="Long M."/>
            <person name="Low L."/>
            <person name="Lozovsky E."/>
            <person name="Lu J."/>
            <person name="Luo M."/>
            <person name="Machado C.A."/>
            <person name="Makalowski W."/>
            <person name="Marzo M."/>
            <person name="Matsuda M."/>
            <person name="Matzkin L."/>
            <person name="McAllister B."/>
            <person name="McBride C.S."/>
            <person name="McKernan B."/>
            <person name="McKernan K."/>
            <person name="Mendez-Lago M."/>
            <person name="Minx P."/>
            <person name="Mollenhauer M.U."/>
            <person name="Montooth K."/>
            <person name="Mount S.M."/>
            <person name="Mu X."/>
            <person name="Myers E."/>
            <person name="Negre B."/>
            <person name="Newfeld S."/>
            <person name="Nielsen R."/>
            <person name="Noor M.A."/>
            <person name="O'Grady P."/>
            <person name="Pachter L."/>
            <person name="Papaceit M."/>
            <person name="Parisi M.J."/>
            <person name="Parisi M."/>
            <person name="Parts L."/>
            <person name="Pedersen J.S."/>
            <person name="Pesole G."/>
            <person name="Phillippy A.M."/>
            <person name="Ponting C.P."/>
            <person name="Pop M."/>
            <person name="Porcelli D."/>
            <person name="Powell J.R."/>
            <person name="Prohaska S."/>
            <person name="Pruitt K."/>
            <person name="Puig M."/>
            <person name="Quesneville H."/>
            <person name="Ram K.R."/>
            <person name="Rand D."/>
            <person name="Rasmussen M.D."/>
            <person name="Reed L.K."/>
            <person name="Reenan R."/>
            <person name="Reily A."/>
            <person name="Remington K.A."/>
            <person name="Rieger T.T."/>
            <person name="Ritchie M.G."/>
            <person name="Robin C."/>
            <person name="Rogers Y.H."/>
            <person name="Rohde C."/>
            <person name="Rozas J."/>
            <person name="Rubenfield M.J."/>
            <person name="Ruiz A."/>
            <person name="Russo S."/>
            <person name="Salzberg S.L."/>
            <person name="Sanchez-Gracia A."/>
            <person name="Saranga D.J."/>
            <person name="Sato H."/>
            <person name="Schaeffer S.W."/>
            <person name="Schatz M.C."/>
            <person name="Schlenke T."/>
            <person name="Schwartz R."/>
            <person name="Segarra C."/>
            <person name="Singh R.S."/>
            <person name="Sirot L."/>
            <person name="Sirota M."/>
            <person name="Sisneros N.B."/>
            <person name="Smith C.D."/>
            <person name="Smith T.F."/>
            <person name="Spieth J."/>
            <person name="Stage D.E."/>
            <person name="Stark A."/>
            <person name="Stephan W."/>
            <person name="Strausberg R.L."/>
            <person name="Strempel S."/>
            <person name="Sturgill D."/>
            <person name="Sutton G."/>
            <person name="Sutton G.G."/>
            <person name="Tao W."/>
            <person name="Teichmann S."/>
            <person name="Tobari Y.N."/>
            <person name="Tomimura Y."/>
            <person name="Tsolas J.M."/>
            <person name="Valente V.L."/>
            <person name="Venter E."/>
            <person name="Venter J.C."/>
            <person name="Vicario S."/>
            <person name="Vieira F.G."/>
            <person name="Vilella A.J."/>
            <person name="Villasante A."/>
            <person name="Walenz B."/>
            <person name="Wang J."/>
            <person name="Wasserman M."/>
            <person name="Watts T."/>
            <person name="Wilson D."/>
            <person name="Wilson R.K."/>
            <person name="Wing R.A."/>
            <person name="Wolfner M.F."/>
            <person name="Wong A."/>
            <person name="Wong G.K."/>
            <person name="Wu C.I."/>
            <person name="Wu G."/>
            <person name="Yamamoto D."/>
            <person name="Yang H.P."/>
            <person name="Yang S.P."/>
            <person name="Yorke J.A."/>
            <person name="Yoshida K."/>
            <person name="Zdobnov E."/>
            <person name="Zhang P."/>
            <person name="Zhang Y."/>
            <person name="Zimin A.V."/>
            <person name="Baldwin J."/>
            <person name="Abdouelleil A."/>
            <person name="Abdulkadir J."/>
            <person name="Abebe A."/>
            <person name="Abera B."/>
            <person name="Abreu J."/>
            <person name="Acer S.C."/>
            <person name="Aftuck L."/>
            <person name="Alexander A."/>
            <person name="An P."/>
            <person name="Anderson E."/>
            <person name="Anderson S."/>
            <person name="Arachi H."/>
            <person name="Azer M."/>
            <person name="Bachantsang P."/>
            <person name="Barry A."/>
            <person name="Bayul T."/>
            <person name="Berlin A."/>
            <person name="Bessette D."/>
            <person name="Bloom T."/>
            <person name="Blye J."/>
            <person name="Boguslavskiy L."/>
            <person name="Bonnet C."/>
            <person name="Boukhgalter B."/>
            <person name="Bourzgui I."/>
            <person name="Brown A."/>
            <person name="Cahill P."/>
            <person name="Channer S."/>
            <person name="Cheshatsang Y."/>
            <person name="Chuda L."/>
            <person name="Citroen M."/>
            <person name="Collymore A."/>
            <person name="Cooke P."/>
            <person name="Costello M."/>
            <person name="D'Aco K."/>
            <person name="Daza R."/>
            <person name="De Haan G."/>
            <person name="DeGray S."/>
            <person name="DeMaso C."/>
            <person name="Dhargay N."/>
            <person name="Dooley K."/>
            <person name="Dooley E."/>
            <person name="Doricent M."/>
            <person name="Dorje P."/>
            <person name="Dorjee K."/>
            <person name="Dupes A."/>
            <person name="Elong R."/>
            <person name="Falk J."/>
            <person name="Farina A."/>
            <person name="Faro S."/>
            <person name="Ferguson D."/>
            <person name="Fisher S."/>
            <person name="Foley C.D."/>
            <person name="Franke A."/>
            <person name="Friedrich D."/>
            <person name="Gadbois L."/>
            <person name="Gearin G."/>
            <person name="Gearin C.R."/>
            <person name="Giannoukos G."/>
            <person name="Goode T."/>
            <person name="Graham J."/>
            <person name="Grandbois E."/>
            <person name="Grewal S."/>
            <person name="Gyaltsen K."/>
            <person name="Hafez N."/>
            <person name="Hagos B."/>
            <person name="Hall J."/>
            <person name="Henson C."/>
            <person name="Hollinger A."/>
            <person name="Honan T."/>
            <person name="Huard M.D."/>
            <person name="Hughes L."/>
            <person name="Hurhula B."/>
            <person name="Husby M.E."/>
            <person name="Kamat A."/>
            <person name="Kanga B."/>
            <person name="Kashin S."/>
            <person name="Khazanovich D."/>
            <person name="Kisner P."/>
            <person name="Lance K."/>
            <person name="Lara M."/>
            <person name="Lee W."/>
            <person name="Lennon N."/>
            <person name="Letendre F."/>
            <person name="LeVine R."/>
            <person name="Lipovsky A."/>
            <person name="Liu X."/>
            <person name="Liu J."/>
            <person name="Liu S."/>
            <person name="Lokyitsang T."/>
            <person name="Lokyitsang Y."/>
            <person name="Lubonja R."/>
            <person name="Lui A."/>
            <person name="MacDonald P."/>
            <person name="Magnisalis V."/>
            <person name="Maru K."/>
            <person name="Matthews C."/>
            <person name="McCusker W."/>
            <person name="McDonough S."/>
            <person name="Mehta T."/>
            <person name="Meldrim J."/>
            <person name="Meneus L."/>
            <person name="Mihai O."/>
            <person name="Mihalev A."/>
            <person name="Mihova T."/>
            <person name="Mittelman R."/>
            <person name="Mlenga V."/>
            <person name="Montmayeur A."/>
            <person name="Mulrain L."/>
            <person name="Navidi A."/>
            <person name="Naylor J."/>
            <person name="Negash T."/>
            <person name="Nguyen T."/>
            <person name="Nguyen N."/>
            <person name="Nicol R."/>
            <person name="Norbu C."/>
            <person name="Norbu N."/>
            <person name="Novod N."/>
            <person name="O'Neill B."/>
            <person name="Osman S."/>
            <person name="Markiewicz E."/>
            <person name="Oyono O.L."/>
            <person name="Patti C."/>
            <person name="Phunkhang P."/>
            <person name="Pierre F."/>
            <person name="Priest M."/>
            <person name="Raghuraman S."/>
            <person name="Rege F."/>
            <person name="Reyes R."/>
            <person name="Rise C."/>
            <person name="Rogov P."/>
            <person name="Ross K."/>
            <person name="Ryan E."/>
            <person name="Settipalli S."/>
            <person name="Shea T."/>
            <person name="Sherpa N."/>
            <person name="Shi L."/>
            <person name="Shih D."/>
            <person name="Sparrow T."/>
            <person name="Spaulding J."/>
            <person name="Stalker J."/>
            <person name="Stange-Thomann N."/>
            <person name="Stavropoulos S."/>
            <person name="Stone C."/>
            <person name="Strader C."/>
            <person name="Tesfaye S."/>
            <person name="Thomson T."/>
            <person name="Thoulutsang Y."/>
            <person name="Thoulutsang D."/>
            <person name="Topham K."/>
            <person name="Topping I."/>
            <person name="Tsamla T."/>
            <person name="Vassiliev H."/>
            <person name="Vo A."/>
            <person name="Wangchuk T."/>
            <person name="Wangdi T."/>
            <person name="Weiand M."/>
            <person name="Wilkinson J."/>
            <person name="Wilson A."/>
            <person name="Yadav S."/>
            <person name="Young G."/>
            <person name="Yu Q."/>
            <person name="Zembek L."/>
            <person name="Zhong D."/>
            <person name="Zimmer A."/>
            <person name="Zwirko Z."/>
            <person name="Jaffe D.B."/>
            <person name="Alvarez P."/>
            <person name="Brockman W."/>
            <person name="Butler J."/>
            <person name="Chin C."/>
            <person name="Gnerre S."/>
            <person name="Grabherr M."/>
            <person name="Kleber M."/>
            <person name="Mauceli E."/>
            <person name="MacCallum I."/>
        </authorList>
    </citation>
    <scope>NUCLEOTIDE SEQUENCE [LARGE SCALE GENOMIC DNA]</scope>
    <source>
        <strain evidence="3">white501</strain>
    </source>
</reference>